<dbReference type="EMBL" id="CM044705">
    <property type="protein sequence ID" value="KAI5662132.1"/>
    <property type="molecule type" value="Genomic_DNA"/>
</dbReference>
<dbReference type="Proteomes" id="UP001060085">
    <property type="component" value="Linkage Group LG05"/>
</dbReference>
<reference evidence="2" key="1">
    <citation type="journal article" date="2023" name="Nat. Plants">
        <title>Single-cell RNA sequencing provides a high-resolution roadmap for understanding the multicellular compartmentation of specialized metabolism.</title>
        <authorList>
            <person name="Sun S."/>
            <person name="Shen X."/>
            <person name="Li Y."/>
            <person name="Li Y."/>
            <person name="Wang S."/>
            <person name="Li R."/>
            <person name="Zhang H."/>
            <person name="Shen G."/>
            <person name="Guo B."/>
            <person name="Wei J."/>
            <person name="Xu J."/>
            <person name="St-Pierre B."/>
            <person name="Chen S."/>
            <person name="Sun C."/>
        </authorList>
    </citation>
    <scope>NUCLEOTIDE SEQUENCE [LARGE SCALE GENOMIC DNA]</scope>
</reference>
<proteinExistence type="predicted"/>
<gene>
    <name evidence="1" type="ORF">M9H77_21455</name>
</gene>
<accession>A0ACC0AQ65</accession>
<evidence type="ECO:0000313" key="1">
    <source>
        <dbReference type="EMBL" id="KAI5662132.1"/>
    </source>
</evidence>
<protein>
    <submittedName>
        <fullName evidence="1">Uncharacterized protein</fullName>
    </submittedName>
</protein>
<comment type="caution">
    <text evidence="1">The sequence shown here is derived from an EMBL/GenBank/DDBJ whole genome shotgun (WGS) entry which is preliminary data.</text>
</comment>
<name>A0ACC0AQ65_CATRO</name>
<organism evidence="1 2">
    <name type="scientific">Catharanthus roseus</name>
    <name type="common">Madagascar periwinkle</name>
    <name type="synonym">Vinca rosea</name>
    <dbReference type="NCBI Taxonomy" id="4058"/>
    <lineage>
        <taxon>Eukaryota</taxon>
        <taxon>Viridiplantae</taxon>
        <taxon>Streptophyta</taxon>
        <taxon>Embryophyta</taxon>
        <taxon>Tracheophyta</taxon>
        <taxon>Spermatophyta</taxon>
        <taxon>Magnoliopsida</taxon>
        <taxon>eudicotyledons</taxon>
        <taxon>Gunneridae</taxon>
        <taxon>Pentapetalae</taxon>
        <taxon>asterids</taxon>
        <taxon>lamiids</taxon>
        <taxon>Gentianales</taxon>
        <taxon>Apocynaceae</taxon>
        <taxon>Rauvolfioideae</taxon>
        <taxon>Vinceae</taxon>
        <taxon>Catharanthinae</taxon>
        <taxon>Catharanthus</taxon>
    </lineage>
</organism>
<sequence length="217" mass="25443">MDSFIDYLHDMINLERRKKKARMDDDDDDDDKEEEEEEVSVKHKDEEEEDGGIQHNRRSASSMYNMSLLEAVGMTPTGKTFTLAIIFMQNEKAETYEWKDNDKNNPVIAQLCYNVSHLALKIIKDEIKRAAKMLADLDNLCRYWVRTSHMLPCSCELLKQYQMYIPLKLKDLHIFWRSLEINRVIEMHRATQNILHHVIPLNPECPVSYTPPTVITG</sequence>
<evidence type="ECO:0000313" key="2">
    <source>
        <dbReference type="Proteomes" id="UP001060085"/>
    </source>
</evidence>
<keyword evidence="2" id="KW-1185">Reference proteome</keyword>